<accession>A0A841C629</accession>
<dbReference type="Proteomes" id="UP000562464">
    <property type="component" value="Unassembled WGS sequence"/>
</dbReference>
<reference evidence="2 3" key="1">
    <citation type="submission" date="2020-08" db="EMBL/GenBank/DDBJ databases">
        <title>Genomic Encyclopedia of Type Strains, Phase IV (KMG-IV): sequencing the most valuable type-strain genomes for metagenomic binning, comparative biology and taxonomic classification.</title>
        <authorList>
            <person name="Goeker M."/>
        </authorList>
    </citation>
    <scope>NUCLEOTIDE SEQUENCE [LARGE SCALE GENOMIC DNA]</scope>
    <source>
        <strain evidence="2 3">DSM 14925</strain>
    </source>
</reference>
<comment type="caution">
    <text evidence="2">The sequence shown here is derived from an EMBL/GenBank/DDBJ whole genome shotgun (WGS) entry which is preliminary data.</text>
</comment>
<keyword evidence="3" id="KW-1185">Reference proteome</keyword>
<name>A0A841C629_9LACT</name>
<dbReference type="AlphaFoldDB" id="A0A841C629"/>
<gene>
    <name evidence="2" type="ORF">HNQ37_000601</name>
</gene>
<dbReference type="EMBL" id="JACHHV010000007">
    <property type="protein sequence ID" value="MBB5887727.1"/>
    <property type="molecule type" value="Genomic_DNA"/>
</dbReference>
<evidence type="ECO:0000256" key="1">
    <source>
        <dbReference type="SAM" id="MobiDB-lite"/>
    </source>
</evidence>
<sequence>MKANKKITGEFTQGYPEAVRPMAEWLMDNDFAFKVDGLKFTVANMSDTTFDKVYSKGKEFDNSASPQMDLFEQSEPKDVTPELELLETSDDTIDGDFEEVE</sequence>
<dbReference type="RefSeq" id="WP_183539172.1">
    <property type="nucleotide sequence ID" value="NZ_JACHHV010000007.1"/>
</dbReference>
<proteinExistence type="predicted"/>
<protein>
    <submittedName>
        <fullName evidence="2">Uncharacterized protein</fullName>
    </submittedName>
</protein>
<evidence type="ECO:0000313" key="3">
    <source>
        <dbReference type="Proteomes" id="UP000562464"/>
    </source>
</evidence>
<feature type="compositionally biased region" description="Acidic residues" evidence="1">
    <location>
        <begin position="84"/>
        <end position="101"/>
    </location>
</feature>
<feature type="region of interest" description="Disordered" evidence="1">
    <location>
        <begin position="62"/>
        <end position="101"/>
    </location>
</feature>
<organism evidence="2 3">
    <name type="scientific">Lactovum miscens</name>
    <dbReference type="NCBI Taxonomy" id="190387"/>
    <lineage>
        <taxon>Bacteria</taxon>
        <taxon>Bacillati</taxon>
        <taxon>Bacillota</taxon>
        <taxon>Bacilli</taxon>
        <taxon>Lactobacillales</taxon>
        <taxon>Streptococcaceae</taxon>
        <taxon>Lactovum</taxon>
    </lineage>
</organism>
<evidence type="ECO:0000313" key="2">
    <source>
        <dbReference type="EMBL" id="MBB5887727.1"/>
    </source>
</evidence>